<dbReference type="PANTHER" id="PTHR36536:SF3">
    <property type="entry name" value="UPF0111 PROTEIN HI_1603"/>
    <property type="match status" value="1"/>
</dbReference>
<reference evidence="3" key="1">
    <citation type="journal article" date="2020" name="mSystems">
        <title>Genome- and Community-Level Interaction Insights into Carbon Utilization and Element Cycling Functions of Hydrothermarchaeota in Hydrothermal Sediment.</title>
        <authorList>
            <person name="Zhou Z."/>
            <person name="Liu Y."/>
            <person name="Xu W."/>
            <person name="Pan J."/>
            <person name="Luo Z.H."/>
            <person name="Li M."/>
        </authorList>
    </citation>
    <scope>NUCLEOTIDE SEQUENCE [LARGE SCALE GENOMIC DNA]</scope>
    <source>
        <strain evidence="3">SpSt-468</strain>
    </source>
</reference>
<proteinExistence type="inferred from homology"/>
<dbReference type="InterPro" id="IPR002727">
    <property type="entry name" value="DUF47"/>
</dbReference>
<organism evidence="3">
    <name type="scientific">Candidatus Methanomethylicus mesodigestus</name>
    <dbReference type="NCBI Taxonomy" id="1867258"/>
    <lineage>
        <taxon>Archaea</taxon>
        <taxon>Thermoproteota</taxon>
        <taxon>Methanosuratincolia</taxon>
        <taxon>Candidatus Methanomethylicales</taxon>
        <taxon>Candidatus Methanomethylicaceae</taxon>
        <taxon>Candidatus Methanomethylicus</taxon>
    </lineage>
</organism>
<dbReference type="PANTHER" id="PTHR36536">
    <property type="entry name" value="UPF0111 PROTEIN HI_1603"/>
    <property type="match status" value="1"/>
</dbReference>
<evidence type="ECO:0000313" key="3">
    <source>
        <dbReference type="EMBL" id="HFK20236.1"/>
    </source>
</evidence>
<dbReference type="EMBL" id="DSTX01000002">
    <property type="protein sequence ID" value="HFK20236.1"/>
    <property type="molecule type" value="Genomic_DNA"/>
</dbReference>
<dbReference type="InterPro" id="IPR018445">
    <property type="entry name" value="Put_Phosphate_transp_reg"/>
</dbReference>
<accession>A0A7C3J3N2</accession>
<gene>
    <name evidence="3" type="ORF">ENS19_03045</name>
</gene>
<dbReference type="InterPro" id="IPR038078">
    <property type="entry name" value="PhoU-like_sf"/>
</dbReference>
<comment type="caution">
    <text evidence="3">The sequence shown here is derived from an EMBL/GenBank/DDBJ whole genome shotgun (WGS) entry which is preliminary data.</text>
</comment>
<comment type="similarity">
    <text evidence="1">Belongs to the UPF0111 family.</text>
</comment>
<protein>
    <submittedName>
        <fullName evidence="3">DUF47 family protein</fullName>
    </submittedName>
</protein>
<keyword evidence="2" id="KW-0175">Coiled coil</keyword>
<name>A0A7C3J3N2_9CREN</name>
<feature type="coiled-coil region" evidence="2">
    <location>
        <begin position="52"/>
        <end position="79"/>
    </location>
</feature>
<dbReference type="Gene3D" id="1.20.58.220">
    <property type="entry name" value="Phosphate transport system protein phou homolog 2, domain 2"/>
    <property type="match status" value="1"/>
</dbReference>
<sequence length="224" mass="25924">MDLARDETSEIENKAYRKSMDLLSDHVRKVQDTVRELVISFDDYLSGNTKNLKGKYERISRLEEEADLLKMELIDQLTKAAPGMLYREDFLRLTVNVDEIAELAQSTARLLDRLAENQWIPDGSIAQKMRQMSSEVLTTFEKLRDAVISLLLNPKRAIQLVVEVHAAEAVVDITYQDLDFMVLMEVKQFERLLVFRDLLSLLEYMTDIMEDASNDVRILALHRV</sequence>
<evidence type="ECO:0000256" key="2">
    <source>
        <dbReference type="SAM" id="Coils"/>
    </source>
</evidence>
<dbReference type="SUPFAM" id="SSF109755">
    <property type="entry name" value="PhoU-like"/>
    <property type="match status" value="1"/>
</dbReference>
<dbReference type="Pfam" id="PF01865">
    <property type="entry name" value="PhoU_div"/>
    <property type="match status" value="1"/>
</dbReference>
<dbReference type="AlphaFoldDB" id="A0A7C3J3N2"/>
<evidence type="ECO:0000256" key="1">
    <source>
        <dbReference type="ARBA" id="ARBA00008591"/>
    </source>
</evidence>